<feature type="transmembrane region" description="Helical" evidence="11">
    <location>
        <begin position="270"/>
        <end position="288"/>
    </location>
</feature>
<dbReference type="Gene3D" id="1.20.1530.20">
    <property type="match status" value="1"/>
</dbReference>
<dbReference type="SUPFAM" id="SSF116726">
    <property type="entry name" value="TrkA C-terminal domain-like"/>
    <property type="match status" value="1"/>
</dbReference>
<keyword evidence="7" id="KW-0630">Potassium</keyword>
<protein>
    <recommendedName>
        <fullName evidence="15">Sodium:proton exchanger</fullName>
    </recommendedName>
</protein>
<dbReference type="InterPro" id="IPR036291">
    <property type="entry name" value="NAD(P)-bd_dom_sf"/>
</dbReference>
<feature type="transmembrane region" description="Helical" evidence="11">
    <location>
        <begin position="6"/>
        <end position="24"/>
    </location>
</feature>
<proteinExistence type="inferred from homology"/>
<dbReference type="PROSITE" id="PS51202">
    <property type="entry name" value="RCK_C"/>
    <property type="match status" value="1"/>
</dbReference>
<dbReference type="InterPro" id="IPR003148">
    <property type="entry name" value="RCK_N"/>
</dbReference>
<evidence type="ECO:0000256" key="6">
    <source>
        <dbReference type="ARBA" id="ARBA00022692"/>
    </source>
</evidence>
<feature type="transmembrane region" description="Helical" evidence="11">
    <location>
        <begin position="240"/>
        <end position="258"/>
    </location>
</feature>
<evidence type="ECO:0000256" key="9">
    <source>
        <dbReference type="ARBA" id="ARBA00023065"/>
    </source>
</evidence>
<dbReference type="InterPro" id="IPR038770">
    <property type="entry name" value="Na+/solute_symporter_sf"/>
</dbReference>
<evidence type="ECO:0000259" key="13">
    <source>
        <dbReference type="PROSITE" id="PS51202"/>
    </source>
</evidence>
<dbReference type="GO" id="GO:0016020">
    <property type="term" value="C:membrane"/>
    <property type="evidence" value="ECO:0007669"/>
    <property type="project" value="InterPro"/>
</dbReference>
<dbReference type="Gene3D" id="3.40.50.720">
    <property type="entry name" value="NAD(P)-binding Rossmann-like Domain"/>
    <property type="match status" value="1"/>
</dbReference>
<comment type="subcellular location">
    <subcellularLocation>
        <location evidence="1">Endomembrane system</location>
        <topology evidence="1">Multi-pass membrane protein</topology>
    </subcellularLocation>
</comment>
<feature type="transmembrane region" description="Helical" evidence="11">
    <location>
        <begin position="354"/>
        <end position="376"/>
    </location>
</feature>
<feature type="transmembrane region" description="Helical" evidence="11">
    <location>
        <begin position="148"/>
        <end position="171"/>
    </location>
</feature>
<feature type="domain" description="RCK C-terminal" evidence="13">
    <location>
        <begin position="575"/>
        <end position="660"/>
    </location>
</feature>
<keyword evidence="9" id="KW-0406">Ion transport</keyword>
<keyword evidence="6 11" id="KW-0812">Transmembrane</keyword>
<accession>A0A5J4L2F0</accession>
<evidence type="ECO:0000259" key="12">
    <source>
        <dbReference type="PROSITE" id="PS51201"/>
    </source>
</evidence>
<evidence type="ECO:0000256" key="2">
    <source>
        <dbReference type="ARBA" id="ARBA00005551"/>
    </source>
</evidence>
<dbReference type="InterPro" id="IPR006153">
    <property type="entry name" value="Cation/H_exchanger_TM"/>
</dbReference>
<evidence type="ECO:0000256" key="5">
    <source>
        <dbReference type="ARBA" id="ARBA00022538"/>
    </source>
</evidence>
<keyword evidence="4" id="KW-0050">Antiport</keyword>
<dbReference type="GO" id="GO:0015297">
    <property type="term" value="F:antiporter activity"/>
    <property type="evidence" value="ECO:0007669"/>
    <property type="project" value="UniProtKB-KW"/>
</dbReference>
<dbReference type="InterPro" id="IPR036721">
    <property type="entry name" value="RCK_C_sf"/>
</dbReference>
<dbReference type="PANTHER" id="PTHR42751:SF3">
    <property type="entry name" value="SODIUM_GLUTAMATE SYMPORTER"/>
    <property type="match status" value="1"/>
</dbReference>
<dbReference type="InterPro" id="IPR006037">
    <property type="entry name" value="RCK_C"/>
</dbReference>
<evidence type="ECO:0000256" key="3">
    <source>
        <dbReference type="ARBA" id="ARBA00022448"/>
    </source>
</evidence>
<gene>
    <name evidence="14" type="ORF">A45J_0751</name>
</gene>
<feature type="transmembrane region" description="Helical" evidence="11">
    <location>
        <begin position="183"/>
        <end position="205"/>
    </location>
</feature>
<dbReference type="Pfam" id="PF02080">
    <property type="entry name" value="TrkA_C"/>
    <property type="match status" value="1"/>
</dbReference>
<evidence type="ECO:0000256" key="10">
    <source>
        <dbReference type="ARBA" id="ARBA00023136"/>
    </source>
</evidence>
<dbReference type="Pfam" id="PF00999">
    <property type="entry name" value="Na_H_Exchanger"/>
    <property type="match status" value="1"/>
</dbReference>
<keyword evidence="3" id="KW-0813">Transport</keyword>
<dbReference type="Pfam" id="PF02254">
    <property type="entry name" value="TrkA_N"/>
    <property type="match status" value="1"/>
</dbReference>
<reference evidence="14" key="1">
    <citation type="submission" date="2019-10" db="EMBL/GenBank/DDBJ databases">
        <title>Metagenomic sequencing of thiosulfate-disproportionating enrichment culture.</title>
        <authorList>
            <person name="Umezawa K."/>
            <person name="Kojima H."/>
            <person name="Fukui M."/>
        </authorList>
    </citation>
    <scope>NUCLEOTIDE SEQUENCE</scope>
    <source>
        <strain evidence="14">45J</strain>
    </source>
</reference>
<feature type="domain" description="RCK N-terminal" evidence="12">
    <location>
        <begin position="410"/>
        <end position="527"/>
    </location>
</feature>
<organism evidence="14">
    <name type="scientific">hot springs metagenome</name>
    <dbReference type="NCBI Taxonomy" id="433727"/>
    <lineage>
        <taxon>unclassified sequences</taxon>
        <taxon>metagenomes</taxon>
        <taxon>ecological metagenomes</taxon>
    </lineage>
</organism>
<keyword evidence="10 11" id="KW-0472">Membrane</keyword>
<keyword evidence="8 11" id="KW-1133">Transmembrane helix</keyword>
<feature type="transmembrane region" description="Helical" evidence="11">
    <location>
        <begin position="86"/>
        <end position="107"/>
    </location>
</feature>
<evidence type="ECO:0000256" key="7">
    <source>
        <dbReference type="ARBA" id="ARBA00022958"/>
    </source>
</evidence>
<evidence type="ECO:0000313" key="14">
    <source>
        <dbReference type="EMBL" id="GER93020.1"/>
    </source>
</evidence>
<dbReference type="NCBIfam" id="TIGR00932">
    <property type="entry name" value="2a37"/>
    <property type="match status" value="1"/>
</dbReference>
<evidence type="ECO:0000256" key="11">
    <source>
        <dbReference type="SAM" id="Phobius"/>
    </source>
</evidence>
<feature type="transmembrane region" description="Helical" evidence="11">
    <location>
        <begin position="294"/>
        <end position="316"/>
    </location>
</feature>
<dbReference type="EMBL" id="BLAB01000001">
    <property type="protein sequence ID" value="GER93020.1"/>
    <property type="molecule type" value="Genomic_DNA"/>
</dbReference>
<dbReference type="PROSITE" id="PS51201">
    <property type="entry name" value="RCK_N"/>
    <property type="match status" value="1"/>
</dbReference>
<dbReference type="GO" id="GO:0012505">
    <property type="term" value="C:endomembrane system"/>
    <property type="evidence" value="ECO:0007669"/>
    <property type="project" value="UniProtKB-SubCell"/>
</dbReference>
<dbReference type="GO" id="GO:0006813">
    <property type="term" value="P:potassium ion transport"/>
    <property type="evidence" value="ECO:0007669"/>
    <property type="project" value="UniProtKB-KW"/>
</dbReference>
<dbReference type="Gene3D" id="3.30.70.1450">
    <property type="entry name" value="Regulator of K+ conductance, C-terminal domain"/>
    <property type="match status" value="1"/>
</dbReference>
<sequence length="670" mass="74288">MELEFLKSLVIIFGVSAIVVFALGRLKMPSIVGFLIAGVILGPHGFGFIKDVHEVELLAEIGVILLMFTIGLEFSLKNLMMLRSYVFGGGIIQIALTVFAVAVMSLFCLNQRINAAIFDGFLVALSSTAIVIKLLMDRAEINSPHGRSSVGILIFQDLCVVPFMLLTPILAGNGGSLQDIAFTMLKSFGVLAAVLIGARWAVPFVLHEIVKTRSRELFIITIILLCIGTAFFTSKLGLSLALGAFLAGIVISESEYASQAIADIMPFKESFIGLFFISIGMLMDISFLKGNIVTVIGAVISIIVLKTIIAATASVLSGQPLRTSILSGFYLSQIGEFSFVLAIAGKNAGLLEEYGYQIFLSASVITMLLTPFIISISPRVSEYLIRVLPLRSFERIKRKRMREEFPSKRSEHVIIIGFGINGSNLAKVLKESGISYVVLEMNANTVKKMRKKGEPIYYGDGTSAEILHKMGIHKAKVLVVAISDAAATRRIVQIARQENRDIHIIVRTRYVIEVEDLLKLGANEVIPEEFETSIEIFSRVLHHYHVPRNVIAEHIDNIRKDSYSALRRVELPGRYLTERHEFLKDIETETYLIKEGSHISGHSIRELHLRAETGATIIAVQRGEEVHQNPPPDFVFKSGDVILLIGKRKDINNAIEYLESERFLVTRYHR</sequence>
<evidence type="ECO:0000256" key="8">
    <source>
        <dbReference type="ARBA" id="ARBA00022989"/>
    </source>
</evidence>
<keyword evidence="5" id="KW-0633">Potassium transport</keyword>
<name>A0A5J4L2F0_9ZZZZ</name>
<evidence type="ECO:0000256" key="1">
    <source>
        <dbReference type="ARBA" id="ARBA00004127"/>
    </source>
</evidence>
<feature type="transmembrane region" description="Helical" evidence="11">
    <location>
        <begin position="55"/>
        <end position="74"/>
    </location>
</feature>
<dbReference type="AlphaFoldDB" id="A0A5J4L2F0"/>
<comment type="caution">
    <text evidence="14">The sequence shown here is derived from an EMBL/GenBank/DDBJ whole genome shotgun (WGS) entry which is preliminary data.</text>
</comment>
<evidence type="ECO:0000256" key="4">
    <source>
        <dbReference type="ARBA" id="ARBA00022449"/>
    </source>
</evidence>
<dbReference type="SUPFAM" id="SSF51735">
    <property type="entry name" value="NAD(P)-binding Rossmann-fold domains"/>
    <property type="match status" value="1"/>
</dbReference>
<dbReference type="GO" id="GO:0008324">
    <property type="term" value="F:monoatomic cation transmembrane transporter activity"/>
    <property type="evidence" value="ECO:0007669"/>
    <property type="project" value="InterPro"/>
</dbReference>
<dbReference type="PANTHER" id="PTHR42751">
    <property type="entry name" value="SODIUM/HYDROGEN EXCHANGER FAMILY/TRKA DOMAIN PROTEIN"/>
    <property type="match status" value="1"/>
</dbReference>
<dbReference type="InterPro" id="IPR004771">
    <property type="entry name" value="K/H_exchanger"/>
</dbReference>
<dbReference type="GO" id="GO:1902600">
    <property type="term" value="P:proton transmembrane transport"/>
    <property type="evidence" value="ECO:0007669"/>
    <property type="project" value="InterPro"/>
</dbReference>
<feature type="transmembrane region" description="Helical" evidence="11">
    <location>
        <begin position="113"/>
        <end position="136"/>
    </location>
</feature>
<feature type="transmembrane region" description="Helical" evidence="11">
    <location>
        <begin position="328"/>
        <end position="348"/>
    </location>
</feature>
<evidence type="ECO:0008006" key="15">
    <source>
        <dbReference type="Google" id="ProtNLM"/>
    </source>
</evidence>
<feature type="transmembrane region" description="Helical" evidence="11">
    <location>
        <begin position="31"/>
        <end position="49"/>
    </location>
</feature>
<comment type="similarity">
    <text evidence="2">Belongs to the monovalent cation:proton antiporter 2 (CPA2) transporter (TC 2.A.37) family.</text>
</comment>
<dbReference type="FunFam" id="3.40.50.720:FF:000036">
    <property type="entry name" value="Glutathione-regulated potassium-efflux system protein KefB"/>
    <property type="match status" value="1"/>
</dbReference>